<proteinExistence type="predicted"/>
<dbReference type="InterPro" id="IPR002559">
    <property type="entry name" value="Transposase_11"/>
</dbReference>
<dbReference type="InterPro" id="IPR024473">
    <property type="entry name" value="Transposases_IS4_N"/>
</dbReference>
<dbReference type="SUPFAM" id="SSF53098">
    <property type="entry name" value="Ribonuclease H-like"/>
    <property type="match status" value="1"/>
</dbReference>
<keyword evidence="4" id="KW-1185">Reference proteome</keyword>
<feature type="non-terminal residue" evidence="3">
    <location>
        <position position="1"/>
    </location>
</feature>
<dbReference type="InterPro" id="IPR012337">
    <property type="entry name" value="RNaseH-like_sf"/>
</dbReference>
<protein>
    <submittedName>
        <fullName evidence="3">Transposase</fullName>
    </submittedName>
</protein>
<evidence type="ECO:0000259" key="2">
    <source>
        <dbReference type="Pfam" id="PF13006"/>
    </source>
</evidence>
<feature type="domain" description="Transposase IS4 N-terminal" evidence="2">
    <location>
        <begin position="3"/>
        <end position="95"/>
    </location>
</feature>
<dbReference type="PANTHER" id="PTHR37529:SF1">
    <property type="entry name" value="TRANSPOSASE INSG FOR INSERTION SEQUENCE ELEMENT IS4-RELATED"/>
    <property type="match status" value="1"/>
</dbReference>
<organism evidence="3 4">
    <name type="scientific">Vibrio metoecus</name>
    <dbReference type="NCBI Taxonomy" id="1481663"/>
    <lineage>
        <taxon>Bacteria</taxon>
        <taxon>Pseudomonadati</taxon>
        <taxon>Pseudomonadota</taxon>
        <taxon>Gammaproteobacteria</taxon>
        <taxon>Vibrionales</taxon>
        <taxon>Vibrionaceae</taxon>
        <taxon>Vibrio</taxon>
    </lineage>
</organism>
<dbReference type="Proteomes" id="UP000027331">
    <property type="component" value="Unassembled WGS sequence"/>
</dbReference>
<dbReference type="Pfam" id="PF01609">
    <property type="entry name" value="DDE_Tnp_1"/>
    <property type="match status" value="1"/>
</dbReference>
<dbReference type="EMBL" id="JJMN01000033">
    <property type="protein sequence ID" value="KDO14930.1"/>
    <property type="molecule type" value="Genomic_DNA"/>
</dbReference>
<accession>A0ABR4RZG5</accession>
<feature type="domain" description="Transposase IS4-like" evidence="1">
    <location>
        <begin position="114"/>
        <end position="339"/>
    </location>
</feature>
<dbReference type="NCBIfam" id="NF033592">
    <property type="entry name" value="transpos_IS4_1"/>
    <property type="match status" value="1"/>
</dbReference>
<dbReference type="InterPro" id="IPR047952">
    <property type="entry name" value="Transpos_IS4"/>
</dbReference>
<gene>
    <name evidence="3" type="ORF">DP83_16160</name>
</gene>
<evidence type="ECO:0000313" key="4">
    <source>
        <dbReference type="Proteomes" id="UP000027331"/>
    </source>
</evidence>
<comment type="caution">
    <text evidence="3">The sequence shown here is derived from an EMBL/GenBank/DDBJ whole genome shotgun (WGS) entry which is preliminary data.</text>
</comment>
<name>A0ABR4RZG5_VIBMT</name>
<dbReference type="PANTHER" id="PTHR37529">
    <property type="entry name" value="TRANSPOSASE INSG FOR INSERTION SEQUENCE ELEMENT IS4-RELATED"/>
    <property type="match status" value="1"/>
</dbReference>
<evidence type="ECO:0000259" key="1">
    <source>
        <dbReference type="Pfam" id="PF01609"/>
    </source>
</evidence>
<evidence type="ECO:0000313" key="3">
    <source>
        <dbReference type="EMBL" id="KDO14930.1"/>
    </source>
</evidence>
<reference evidence="3 4" key="1">
    <citation type="submission" date="2014-04" db="EMBL/GenBank/DDBJ databases">
        <title>Vibrio metecus sp. nov., a close relative of Vibrio cholerae isolated from coastal brackish ponds and clinical specimens.</title>
        <authorList>
            <person name="Kirchberger P.C."/>
            <person name="Turnsek M."/>
            <person name="Hunt D.E."/>
            <person name="Haley B.J."/>
            <person name="Colwell R."/>
            <person name="Polz M.F."/>
            <person name="Tarr C.L."/>
            <person name="Boucher Y."/>
        </authorList>
    </citation>
    <scope>NUCLEOTIDE SEQUENCE [LARGE SCALE GENOMIC DNA]</scope>
    <source>
        <strain evidence="4">PPCK-2014</strain>
    </source>
</reference>
<dbReference type="Pfam" id="PF13006">
    <property type="entry name" value="Nterm_IS4"/>
    <property type="match status" value="1"/>
</dbReference>
<sequence>YKPNHVETLADLLPIELINSAYQLTDTVTLRKRKLTLESMAWLLVGMAIYNDKSMADIVNMLDIVDRTGKPFVAPSALTQRRKNLGESAAKALFECTQRHWFKQANLPNWNGLRLLGVDGVLWRTEDTKDNAEAFAKPTHCDGKETQYPQVRMVCQMELSSHLITGSAFGCYTVNEMKLAEQLIDTTPDNSLTLFDKGFYSLGLLQAWCSQGINRPWLIPMKKGLIYEVVQSFGRQDKLIKLKSNPQARKKWPELEEEVVVRLITRVKEGKQYDVLTSMVDPMRYPKSDIVGLYEYRWEIEQGYREQKQYMLGNRLTLRSRLPELVRQELWGILLTYNLIRYQMVQMCNTLNGDYLPYQLSFNG</sequence>
<feature type="non-terminal residue" evidence="3">
    <location>
        <position position="364"/>
    </location>
</feature>